<feature type="compositionally biased region" description="Polar residues" evidence="1">
    <location>
        <begin position="28"/>
        <end position="41"/>
    </location>
</feature>
<keyword evidence="3" id="KW-1185">Reference proteome</keyword>
<dbReference type="PROSITE" id="PS51257">
    <property type="entry name" value="PROKAR_LIPOPROTEIN"/>
    <property type="match status" value="1"/>
</dbReference>
<proteinExistence type="predicted"/>
<protein>
    <recommendedName>
        <fullName evidence="4">Lipoprotein</fullName>
    </recommendedName>
</protein>
<feature type="region of interest" description="Disordered" evidence="1">
    <location>
        <begin position="28"/>
        <end position="56"/>
    </location>
</feature>
<evidence type="ECO:0000256" key="1">
    <source>
        <dbReference type="SAM" id="MobiDB-lite"/>
    </source>
</evidence>
<dbReference type="OrthoDB" id="3624167at2"/>
<evidence type="ECO:0000313" key="3">
    <source>
        <dbReference type="Proteomes" id="UP000215563"/>
    </source>
</evidence>
<dbReference type="AlphaFoldDB" id="A0A229REG8"/>
<evidence type="ECO:0000313" key="2">
    <source>
        <dbReference type="EMBL" id="OXM45037.1"/>
    </source>
</evidence>
<dbReference type="Proteomes" id="UP000215563">
    <property type="component" value="Unassembled WGS sequence"/>
</dbReference>
<gene>
    <name evidence="2" type="ORF">CFP75_32510</name>
</gene>
<name>A0A229REG8_AMYAL</name>
<sequence>MPTRPRVRHAAIAAMACVALVGCTPPSNTGQARSASATTSGEAPASPSPTTTEMPYLTTTPTLEVTGDAVKPGTKLKFGEQAIIPFYSRYAKGVVGLTVTVESVKAPDADIDSLPLKDEDKAKLRGKNFFFVHEKLTNVDGTNLAEVTAPILTAKTRSGGWPGSLLGMGKTDVAGCEDQNFAPKDFSVKGAVFEACRLHFGVASDPITSLAYTTQPYESADSRSVTWRNK</sequence>
<evidence type="ECO:0008006" key="4">
    <source>
        <dbReference type="Google" id="ProtNLM"/>
    </source>
</evidence>
<accession>A0A229REG8</accession>
<dbReference type="EMBL" id="NMQU01000108">
    <property type="protein sequence ID" value="OXM45037.1"/>
    <property type="molecule type" value="Genomic_DNA"/>
</dbReference>
<dbReference type="RefSeq" id="WP_039794565.1">
    <property type="nucleotide sequence ID" value="NZ_KB913032.1"/>
</dbReference>
<organism evidence="2 3">
    <name type="scientific">Amycolatopsis alba DSM 44262</name>
    <dbReference type="NCBI Taxonomy" id="1125972"/>
    <lineage>
        <taxon>Bacteria</taxon>
        <taxon>Bacillati</taxon>
        <taxon>Actinomycetota</taxon>
        <taxon>Actinomycetes</taxon>
        <taxon>Pseudonocardiales</taxon>
        <taxon>Pseudonocardiaceae</taxon>
        <taxon>Amycolatopsis</taxon>
    </lineage>
</organism>
<comment type="caution">
    <text evidence="2">The sequence shown here is derived from an EMBL/GenBank/DDBJ whole genome shotgun (WGS) entry which is preliminary data.</text>
</comment>
<reference evidence="2 3" key="1">
    <citation type="submission" date="2017-07" db="EMBL/GenBank/DDBJ databases">
        <title>Amycolatopsis alba DSM 44262 Genome sequencing and assembly.</title>
        <authorList>
            <person name="Kaur N."/>
            <person name="Mayilraj S."/>
        </authorList>
    </citation>
    <scope>NUCLEOTIDE SEQUENCE [LARGE SCALE GENOMIC DNA]</scope>
    <source>
        <strain evidence="2 3">DSM 44262</strain>
    </source>
</reference>